<evidence type="ECO:0000256" key="4">
    <source>
        <dbReference type="ARBA" id="ARBA00023136"/>
    </source>
</evidence>
<dbReference type="EMBL" id="CP133270">
    <property type="protein sequence ID" value="WVX66476.1"/>
    <property type="molecule type" value="Genomic_DNA"/>
</dbReference>
<dbReference type="PROSITE" id="PS51257">
    <property type="entry name" value="PROKAR_LIPOPROTEIN"/>
    <property type="match status" value="1"/>
</dbReference>
<dbReference type="RefSeq" id="WP_331255340.1">
    <property type="nucleotide sequence ID" value="NZ_CP133270.1"/>
</dbReference>
<reference evidence="7 8" key="1">
    <citation type="journal article" date="2024" name="Environ. Microbiol.">
        <title>Novel evolutionary insights on the interactions of the Holosporales (Alphaproteobacteria) with eukaryotic hosts from comparative genomics.</title>
        <authorList>
            <person name="Giovannini M."/>
            <person name="Petroni G."/>
            <person name="Castelli M."/>
        </authorList>
    </citation>
    <scope>NUCLEOTIDE SEQUENCE [LARGE SCALE GENOMIC DNA]</scope>
    <source>
        <strain evidence="7 8">US_Bl 15I1</strain>
    </source>
</reference>
<dbReference type="Proteomes" id="UP001330434">
    <property type="component" value="Chromosome"/>
</dbReference>
<accession>A0ABZ2C2U1</accession>
<gene>
    <name evidence="7" type="ORF">Bealeia1_00654</name>
</gene>
<name>A0ABZ2C2U1_9PROT</name>
<evidence type="ECO:0000256" key="6">
    <source>
        <dbReference type="ARBA" id="ARBA00023288"/>
    </source>
</evidence>
<protein>
    <submittedName>
        <fullName evidence="7">Entericidin A/B family lipoprotein</fullName>
    </submittedName>
</protein>
<keyword evidence="5" id="KW-0564">Palmitate</keyword>
<evidence type="ECO:0000256" key="1">
    <source>
        <dbReference type="ARBA" id="ARBA00010296"/>
    </source>
</evidence>
<organism evidence="7 8">
    <name type="scientific">Candidatus Bealeia paramacronuclearis</name>
    <dbReference type="NCBI Taxonomy" id="1921001"/>
    <lineage>
        <taxon>Bacteria</taxon>
        <taxon>Pseudomonadati</taxon>
        <taxon>Pseudomonadota</taxon>
        <taxon>Alphaproteobacteria</taxon>
        <taxon>Holosporales</taxon>
        <taxon>Holosporaceae</taxon>
        <taxon>Candidatus Bealeia</taxon>
    </lineage>
</organism>
<keyword evidence="4" id="KW-0472">Membrane</keyword>
<keyword evidence="6 7" id="KW-0449">Lipoprotein</keyword>
<keyword evidence="8" id="KW-1185">Reference proteome</keyword>
<dbReference type="Pfam" id="PF08085">
    <property type="entry name" value="Entericidin"/>
    <property type="match status" value="1"/>
</dbReference>
<evidence type="ECO:0000256" key="5">
    <source>
        <dbReference type="ARBA" id="ARBA00023139"/>
    </source>
</evidence>
<evidence type="ECO:0000256" key="3">
    <source>
        <dbReference type="ARBA" id="ARBA00022729"/>
    </source>
</evidence>
<proteinExistence type="inferred from homology"/>
<keyword evidence="2" id="KW-1003">Cell membrane</keyword>
<keyword evidence="3" id="KW-0732">Signal</keyword>
<sequence length="40" mass="4289">MFKFLTLFLILGATLSGCNTTRGVGEDIQTVGKGIERATE</sequence>
<evidence type="ECO:0000313" key="7">
    <source>
        <dbReference type="EMBL" id="WVX66476.1"/>
    </source>
</evidence>
<evidence type="ECO:0000256" key="2">
    <source>
        <dbReference type="ARBA" id="ARBA00022475"/>
    </source>
</evidence>
<evidence type="ECO:0000313" key="8">
    <source>
        <dbReference type="Proteomes" id="UP001330434"/>
    </source>
</evidence>
<comment type="similarity">
    <text evidence="1">Belongs to the EcnA/EcnB lipoprotein family.</text>
</comment>
<dbReference type="InterPro" id="IPR012556">
    <property type="entry name" value="Entericidin"/>
</dbReference>